<reference evidence="2 3" key="1">
    <citation type="submission" date="2024-02" db="EMBL/GenBank/DDBJ databases">
        <title>de novo genome assembly of Solanum bulbocastanum strain 11H21.</title>
        <authorList>
            <person name="Hosaka A.J."/>
        </authorList>
    </citation>
    <scope>NUCLEOTIDE SEQUENCE [LARGE SCALE GENOMIC DNA]</scope>
    <source>
        <tissue evidence="2">Young leaves</tissue>
    </source>
</reference>
<gene>
    <name evidence="2" type="ORF">RDI58_005859</name>
</gene>
<feature type="compositionally biased region" description="Basic and acidic residues" evidence="1">
    <location>
        <begin position="11"/>
        <end position="21"/>
    </location>
</feature>
<evidence type="ECO:0000256" key="1">
    <source>
        <dbReference type="SAM" id="MobiDB-lite"/>
    </source>
</evidence>
<evidence type="ECO:0000313" key="2">
    <source>
        <dbReference type="EMBL" id="KAK6798157.1"/>
    </source>
</evidence>
<proteinExistence type="predicted"/>
<accession>A0AAN8U922</accession>
<sequence length="152" mass="17798">MGSLHNEGGVEEEKLENKNAEKEIPPLDVIKDYEDQGLIIQLEELAENSYENNVSIDFNAMFSDFFPEDEEMALAMKFYHGIDDKDVFDPPVVLPIIEPSFMKYMEIDCPEEFKLGDGEPSLGTDRKNWDDELMKWIWHPNSYEEFLRFYEG</sequence>
<dbReference type="AlphaFoldDB" id="A0AAN8U922"/>
<name>A0AAN8U922_SOLBU</name>
<comment type="caution">
    <text evidence="2">The sequence shown here is derived from an EMBL/GenBank/DDBJ whole genome shotgun (WGS) entry which is preliminary data.</text>
</comment>
<protein>
    <submittedName>
        <fullName evidence="2">Uncharacterized protein</fullName>
    </submittedName>
</protein>
<evidence type="ECO:0000313" key="3">
    <source>
        <dbReference type="Proteomes" id="UP001371456"/>
    </source>
</evidence>
<organism evidence="2 3">
    <name type="scientific">Solanum bulbocastanum</name>
    <name type="common">Wild potato</name>
    <dbReference type="NCBI Taxonomy" id="147425"/>
    <lineage>
        <taxon>Eukaryota</taxon>
        <taxon>Viridiplantae</taxon>
        <taxon>Streptophyta</taxon>
        <taxon>Embryophyta</taxon>
        <taxon>Tracheophyta</taxon>
        <taxon>Spermatophyta</taxon>
        <taxon>Magnoliopsida</taxon>
        <taxon>eudicotyledons</taxon>
        <taxon>Gunneridae</taxon>
        <taxon>Pentapetalae</taxon>
        <taxon>asterids</taxon>
        <taxon>lamiids</taxon>
        <taxon>Solanales</taxon>
        <taxon>Solanaceae</taxon>
        <taxon>Solanoideae</taxon>
        <taxon>Solaneae</taxon>
        <taxon>Solanum</taxon>
    </lineage>
</organism>
<feature type="region of interest" description="Disordered" evidence="1">
    <location>
        <begin position="1"/>
        <end position="21"/>
    </location>
</feature>
<keyword evidence="3" id="KW-1185">Reference proteome</keyword>
<dbReference type="Proteomes" id="UP001371456">
    <property type="component" value="Unassembled WGS sequence"/>
</dbReference>
<dbReference type="EMBL" id="JBANQN010000002">
    <property type="protein sequence ID" value="KAK6798157.1"/>
    <property type="molecule type" value="Genomic_DNA"/>
</dbReference>